<dbReference type="InterPro" id="IPR034660">
    <property type="entry name" value="DinB/YfiT-like"/>
</dbReference>
<name>A0A2S8GGP0_9BACT</name>
<comment type="caution">
    <text evidence="2">The sequence shown here is derived from an EMBL/GenBank/DDBJ whole genome shotgun (WGS) entry which is preliminary data.</text>
</comment>
<dbReference type="OrthoDB" id="282689at2"/>
<dbReference type="AlphaFoldDB" id="A0A2S8GGP0"/>
<organism evidence="2 3">
    <name type="scientific">Blastopirellula marina</name>
    <dbReference type="NCBI Taxonomy" id="124"/>
    <lineage>
        <taxon>Bacteria</taxon>
        <taxon>Pseudomonadati</taxon>
        <taxon>Planctomycetota</taxon>
        <taxon>Planctomycetia</taxon>
        <taxon>Pirellulales</taxon>
        <taxon>Pirellulaceae</taxon>
        <taxon>Blastopirellula</taxon>
    </lineage>
</organism>
<dbReference type="Gene3D" id="1.20.120.450">
    <property type="entry name" value="dinb family like domain"/>
    <property type="match status" value="1"/>
</dbReference>
<evidence type="ECO:0000313" key="4">
    <source>
        <dbReference type="Proteomes" id="UP000239388"/>
    </source>
</evidence>
<evidence type="ECO:0000313" key="1">
    <source>
        <dbReference type="EMBL" id="PQO40075.1"/>
    </source>
</evidence>
<evidence type="ECO:0008006" key="5">
    <source>
        <dbReference type="Google" id="ProtNLM"/>
    </source>
</evidence>
<proteinExistence type="predicted"/>
<gene>
    <name evidence="2" type="ORF">C5Y93_23635</name>
    <name evidence="1" type="ORF">C5Y98_07105</name>
</gene>
<dbReference type="RefSeq" id="WP_105337920.1">
    <property type="nucleotide sequence ID" value="NZ_PUHZ01000023.1"/>
</dbReference>
<accession>A0A2S8GGP0</accession>
<protein>
    <recommendedName>
        <fullName evidence="5">DUF1569 domain-containing protein</fullName>
    </recommendedName>
</protein>
<evidence type="ECO:0000313" key="2">
    <source>
        <dbReference type="EMBL" id="PQO43635.1"/>
    </source>
</evidence>
<sequence>MSRFQDLDDLRTRLAEVVATPHETCGRWTAAQIFYHLAGAFEGSVDGLPPGYNLLARMVLRPFRILVTRVRFPAWIPIPRAIAAKLDPPPDVTLEQQYPRLLSAIERFEQHAGPHPPHPILGAFSHAQWTGFHLRHSEHHLRFVRLRPPRA</sequence>
<dbReference type="InterPro" id="IPR011463">
    <property type="entry name" value="DUF1569"/>
</dbReference>
<dbReference type="EMBL" id="PUIB01000010">
    <property type="protein sequence ID" value="PQO40075.1"/>
    <property type="molecule type" value="Genomic_DNA"/>
</dbReference>
<dbReference type="Pfam" id="PF07606">
    <property type="entry name" value="DUF1569"/>
    <property type="match status" value="1"/>
</dbReference>
<reference evidence="3 4" key="1">
    <citation type="submission" date="2018-02" db="EMBL/GenBank/DDBJ databases">
        <title>Comparative genomes isolates from brazilian mangrove.</title>
        <authorList>
            <person name="Araujo J.E."/>
            <person name="Taketani R.G."/>
            <person name="Silva M.C.P."/>
            <person name="Loureco M.V."/>
            <person name="Andreote F.D."/>
        </authorList>
    </citation>
    <scope>NUCLEOTIDE SEQUENCE [LARGE SCALE GENOMIC DNA]</scope>
    <source>
        <strain evidence="1 4">NAP PRIS-MGV</strain>
        <strain evidence="2 3">Nap-Phe MGV</strain>
    </source>
</reference>
<dbReference type="EMBL" id="PUHZ01000023">
    <property type="protein sequence ID" value="PQO43635.1"/>
    <property type="molecule type" value="Genomic_DNA"/>
</dbReference>
<dbReference type="Proteomes" id="UP000239388">
    <property type="component" value="Unassembled WGS sequence"/>
</dbReference>
<dbReference type="Proteomes" id="UP000237819">
    <property type="component" value="Unassembled WGS sequence"/>
</dbReference>
<evidence type="ECO:0000313" key="3">
    <source>
        <dbReference type="Proteomes" id="UP000237819"/>
    </source>
</evidence>